<name>A0ABT7N7Y2_9BURK</name>
<gene>
    <name evidence="1" type="ORF">QTH91_05815</name>
</gene>
<keyword evidence="2" id="KW-1185">Reference proteome</keyword>
<protein>
    <submittedName>
        <fullName evidence="1">Uncharacterized protein</fullName>
    </submittedName>
</protein>
<dbReference type="RefSeq" id="WP_286659057.1">
    <property type="nucleotide sequence ID" value="NZ_JASZYV010000001.1"/>
</dbReference>
<reference evidence="1" key="1">
    <citation type="submission" date="2023-06" db="EMBL/GenBank/DDBJ databases">
        <authorList>
            <person name="Jiang Y."/>
            <person name="Liu Q."/>
        </authorList>
    </citation>
    <scope>NUCLEOTIDE SEQUENCE</scope>
    <source>
        <strain evidence="1">CGMCC 1.12089</strain>
    </source>
</reference>
<sequence length="126" mass="13656">MTSAIGGIFYPTGHSMIMFPSIDVANQIGHKLIDADVVNGDEVYLISPQEILDTITPTTRNADFPLPSAGTEAAAVRNYTRLAREGHAALLVKTRDAAVAEQVMVVVRGAPYSAAERYRRLVIEDL</sequence>
<comment type="caution">
    <text evidence="1">The sequence shown here is derived from an EMBL/GenBank/DDBJ whole genome shotgun (WGS) entry which is preliminary data.</text>
</comment>
<organism evidence="1 2">
    <name type="scientific">Variovorax dokdonensis</name>
    <dbReference type="NCBI Taxonomy" id="344883"/>
    <lineage>
        <taxon>Bacteria</taxon>
        <taxon>Pseudomonadati</taxon>
        <taxon>Pseudomonadota</taxon>
        <taxon>Betaproteobacteria</taxon>
        <taxon>Burkholderiales</taxon>
        <taxon>Comamonadaceae</taxon>
        <taxon>Variovorax</taxon>
    </lineage>
</organism>
<evidence type="ECO:0000313" key="1">
    <source>
        <dbReference type="EMBL" id="MDM0043990.1"/>
    </source>
</evidence>
<evidence type="ECO:0000313" key="2">
    <source>
        <dbReference type="Proteomes" id="UP001174908"/>
    </source>
</evidence>
<accession>A0ABT7N7Y2</accession>
<proteinExistence type="predicted"/>
<dbReference type="EMBL" id="JASZYV010000001">
    <property type="protein sequence ID" value="MDM0043990.1"/>
    <property type="molecule type" value="Genomic_DNA"/>
</dbReference>
<dbReference type="Proteomes" id="UP001174908">
    <property type="component" value="Unassembled WGS sequence"/>
</dbReference>